<keyword evidence="2" id="KW-1185">Reference proteome</keyword>
<organism evidence="1 2">
    <name type="scientific">Oryza meyeriana var. granulata</name>
    <dbReference type="NCBI Taxonomy" id="110450"/>
    <lineage>
        <taxon>Eukaryota</taxon>
        <taxon>Viridiplantae</taxon>
        <taxon>Streptophyta</taxon>
        <taxon>Embryophyta</taxon>
        <taxon>Tracheophyta</taxon>
        <taxon>Spermatophyta</taxon>
        <taxon>Magnoliopsida</taxon>
        <taxon>Liliopsida</taxon>
        <taxon>Poales</taxon>
        <taxon>Poaceae</taxon>
        <taxon>BOP clade</taxon>
        <taxon>Oryzoideae</taxon>
        <taxon>Oryzeae</taxon>
        <taxon>Oryzinae</taxon>
        <taxon>Oryza</taxon>
        <taxon>Oryza meyeriana</taxon>
    </lineage>
</organism>
<dbReference type="EMBL" id="SPHZ02000009">
    <property type="protein sequence ID" value="KAF0899671.1"/>
    <property type="molecule type" value="Genomic_DNA"/>
</dbReference>
<dbReference type="AlphaFoldDB" id="A0A6G1CHY3"/>
<sequence length="107" mass="12343">MIAMLDGHIEPIGNMGFFTLETIYRENTMFGPAKPLPHPIGLYERVVQRPRMQVGFRRNRRIVAPPAHVRNTEVYGPQYIYRWNGHSYRLIMTLPPPAAPVYPVINA</sequence>
<comment type="caution">
    <text evidence="1">The sequence shown here is derived from an EMBL/GenBank/DDBJ whole genome shotgun (WGS) entry which is preliminary data.</text>
</comment>
<gene>
    <name evidence="1" type="ORF">E2562_021369</name>
</gene>
<dbReference type="Proteomes" id="UP000479710">
    <property type="component" value="Unassembled WGS sequence"/>
</dbReference>
<accession>A0A6G1CHY3</accession>
<evidence type="ECO:0000313" key="2">
    <source>
        <dbReference type="Proteomes" id="UP000479710"/>
    </source>
</evidence>
<reference evidence="1 2" key="1">
    <citation type="submission" date="2019-11" db="EMBL/GenBank/DDBJ databases">
        <title>Whole genome sequence of Oryza granulata.</title>
        <authorList>
            <person name="Li W."/>
        </authorList>
    </citation>
    <scope>NUCLEOTIDE SEQUENCE [LARGE SCALE GENOMIC DNA]</scope>
    <source>
        <strain evidence="2">cv. Menghai</strain>
        <tissue evidence="1">Leaf</tissue>
    </source>
</reference>
<protein>
    <submittedName>
        <fullName evidence="1">Uncharacterized protein</fullName>
    </submittedName>
</protein>
<evidence type="ECO:0000313" key="1">
    <source>
        <dbReference type="EMBL" id="KAF0899671.1"/>
    </source>
</evidence>
<name>A0A6G1CHY3_9ORYZ</name>
<proteinExistence type="predicted"/>